<dbReference type="InterPro" id="IPR051258">
    <property type="entry name" value="Diverse_Substrate_Transporter"/>
</dbReference>
<dbReference type="SUPFAM" id="SSF103481">
    <property type="entry name" value="Multidrug resistance efflux transporter EmrE"/>
    <property type="match status" value="2"/>
</dbReference>
<feature type="transmembrane region" description="Helical" evidence="7">
    <location>
        <begin position="130"/>
        <end position="149"/>
    </location>
</feature>
<feature type="transmembrane region" description="Helical" evidence="7">
    <location>
        <begin position="46"/>
        <end position="64"/>
    </location>
</feature>
<feature type="transmembrane region" description="Helical" evidence="7">
    <location>
        <begin position="161"/>
        <end position="182"/>
    </location>
</feature>
<dbReference type="EMBL" id="AP021861">
    <property type="protein sequence ID" value="BBO32751.1"/>
    <property type="molecule type" value="Genomic_DNA"/>
</dbReference>
<evidence type="ECO:0000256" key="3">
    <source>
        <dbReference type="ARBA" id="ARBA00022692"/>
    </source>
</evidence>
<evidence type="ECO:0000256" key="7">
    <source>
        <dbReference type="SAM" id="Phobius"/>
    </source>
</evidence>
<accession>A0A5K7XD68</accession>
<dbReference type="RefSeq" id="WP_152098664.1">
    <property type="nucleotide sequence ID" value="NZ_AP021861.1"/>
</dbReference>
<feature type="transmembrane region" description="Helical" evidence="7">
    <location>
        <begin position="105"/>
        <end position="123"/>
    </location>
</feature>
<feature type="domain" description="EamA" evidence="8">
    <location>
        <begin position="158"/>
        <end position="288"/>
    </location>
</feature>
<evidence type="ECO:0000256" key="4">
    <source>
        <dbReference type="ARBA" id="ARBA00022989"/>
    </source>
</evidence>
<feature type="region of interest" description="Disordered" evidence="6">
    <location>
        <begin position="294"/>
        <end position="320"/>
    </location>
</feature>
<evidence type="ECO:0000313" key="9">
    <source>
        <dbReference type="EMBL" id="BBO32751.1"/>
    </source>
</evidence>
<dbReference type="InterPro" id="IPR000620">
    <property type="entry name" value="EamA_dom"/>
</dbReference>
<proteinExistence type="predicted"/>
<dbReference type="GO" id="GO:0005886">
    <property type="term" value="C:plasma membrane"/>
    <property type="evidence" value="ECO:0007669"/>
    <property type="project" value="UniProtKB-SubCell"/>
</dbReference>
<organism evidence="9 10">
    <name type="scientific">Lacipirellula parvula</name>
    <dbReference type="NCBI Taxonomy" id="2650471"/>
    <lineage>
        <taxon>Bacteria</taxon>
        <taxon>Pseudomonadati</taxon>
        <taxon>Planctomycetota</taxon>
        <taxon>Planctomycetia</taxon>
        <taxon>Pirellulales</taxon>
        <taxon>Lacipirellulaceae</taxon>
        <taxon>Lacipirellula</taxon>
    </lineage>
</organism>
<feature type="transmembrane region" description="Helical" evidence="7">
    <location>
        <begin position="20"/>
        <end position="40"/>
    </location>
</feature>
<dbReference type="KEGG" id="lpav:PLANPX_2363"/>
<evidence type="ECO:0000259" key="8">
    <source>
        <dbReference type="Pfam" id="PF00892"/>
    </source>
</evidence>
<feature type="transmembrane region" description="Helical" evidence="7">
    <location>
        <begin position="215"/>
        <end position="237"/>
    </location>
</feature>
<dbReference type="InterPro" id="IPR037185">
    <property type="entry name" value="EmrE-like"/>
</dbReference>
<reference evidence="10" key="1">
    <citation type="submission" date="2019-10" db="EMBL/GenBank/DDBJ databases">
        <title>Lacipirellula parvula gen. nov., sp. nov., representing a lineage of planctomycetes widespread in freshwater anoxic habitats, and description of the family Lacipirellulaceae.</title>
        <authorList>
            <person name="Dedysh S.N."/>
            <person name="Kulichevskaya I.S."/>
            <person name="Beletsky A.V."/>
            <person name="Rakitin A.L."/>
            <person name="Mardanov A.V."/>
            <person name="Ivanova A.A."/>
            <person name="Saltykova V.X."/>
            <person name="Rijpstra W.I.C."/>
            <person name="Sinninghe Damste J.S."/>
            <person name="Ravin N.V."/>
        </authorList>
    </citation>
    <scope>NUCLEOTIDE SEQUENCE [LARGE SCALE GENOMIC DNA]</scope>
    <source>
        <strain evidence="10">PX69</strain>
    </source>
</reference>
<evidence type="ECO:0000313" key="10">
    <source>
        <dbReference type="Proteomes" id="UP000326837"/>
    </source>
</evidence>
<keyword evidence="3 7" id="KW-0812">Transmembrane</keyword>
<keyword evidence="2" id="KW-1003">Cell membrane</keyword>
<comment type="subcellular location">
    <subcellularLocation>
        <location evidence="1">Cell membrane</location>
        <topology evidence="1">Multi-pass membrane protein</topology>
    </subcellularLocation>
</comment>
<dbReference type="Pfam" id="PF00892">
    <property type="entry name" value="EamA"/>
    <property type="match status" value="2"/>
</dbReference>
<evidence type="ECO:0000256" key="6">
    <source>
        <dbReference type="SAM" id="MobiDB-lite"/>
    </source>
</evidence>
<evidence type="ECO:0000256" key="2">
    <source>
        <dbReference type="ARBA" id="ARBA00022475"/>
    </source>
</evidence>
<dbReference type="AlphaFoldDB" id="A0A5K7XD68"/>
<feature type="transmembrane region" description="Helical" evidence="7">
    <location>
        <begin position="76"/>
        <end position="93"/>
    </location>
</feature>
<sequence length="320" mass="34385">MTEPTPSSRSLVWRMSRQELVLLVSTIGWGGTFLATQKGVALSGPLFFVGLRFLFATLFMLAVGLKVLRGMTRHELIAGGWIGLTMYFVYALQTAGLQTISSSKSAFITALYVPIVPLLQWAVMRKPPRLMSWIGIALAFTGLMLLAGPEPGSLGMGRGEVLTLLGTFAIAVEIILIGHFAPSVDSRRVTLIQCAVTAVLSWGTMPVLGESLPNFSWTLVIIAAGLGLVGGTIQLAMNWAQRSVSPTRATLIYSGEPVWAGIVGRIAGERLPMMAIVGALLIVAGVVVSELRPRKRRDEEDEECDSELEPEGVDGELCNS</sequence>
<feature type="compositionally biased region" description="Acidic residues" evidence="6">
    <location>
        <begin position="299"/>
        <end position="314"/>
    </location>
</feature>
<dbReference type="PANTHER" id="PTHR42920:SF5">
    <property type="entry name" value="EAMA DOMAIN-CONTAINING PROTEIN"/>
    <property type="match status" value="1"/>
</dbReference>
<keyword evidence="5 7" id="KW-0472">Membrane</keyword>
<evidence type="ECO:0000256" key="1">
    <source>
        <dbReference type="ARBA" id="ARBA00004651"/>
    </source>
</evidence>
<keyword evidence="4 7" id="KW-1133">Transmembrane helix</keyword>
<name>A0A5K7XD68_9BACT</name>
<feature type="transmembrane region" description="Helical" evidence="7">
    <location>
        <begin position="273"/>
        <end position="291"/>
    </location>
</feature>
<gene>
    <name evidence="9" type="ORF">PLANPX_2363</name>
</gene>
<protein>
    <submittedName>
        <fullName evidence="9">Permease</fullName>
    </submittedName>
</protein>
<dbReference type="PANTHER" id="PTHR42920">
    <property type="entry name" value="OS03G0707200 PROTEIN-RELATED"/>
    <property type="match status" value="1"/>
</dbReference>
<evidence type="ECO:0000256" key="5">
    <source>
        <dbReference type="ARBA" id="ARBA00023136"/>
    </source>
</evidence>
<feature type="domain" description="EamA" evidence="8">
    <location>
        <begin position="20"/>
        <end position="146"/>
    </location>
</feature>
<dbReference type="Proteomes" id="UP000326837">
    <property type="component" value="Chromosome"/>
</dbReference>
<keyword evidence="10" id="KW-1185">Reference proteome</keyword>